<dbReference type="RefSeq" id="WP_093932040.1">
    <property type="nucleotide sequence ID" value="NZ_NMQT01000008.1"/>
</dbReference>
<evidence type="ECO:0000313" key="2">
    <source>
        <dbReference type="Proteomes" id="UP000215223"/>
    </source>
</evidence>
<protein>
    <recommendedName>
        <fullName evidence="3">Condensation domain-containing protein</fullName>
    </recommendedName>
</protein>
<sequence>MDLGLVPGRWYAPANETDRLLSSQETEVFEARCRTAGGGMFLGLQAALAMVMPKLGGPEVYRALMPVNDRGGDYAIGWFINALPVEVAVRKTFTHTLAEARKSYERAREHLGVHYLRAWRLLGGDARDGGYRPVNFFSYNDFRRAPSAEGNVHLWFSGSNGFMFWLHRDHYGLHVNSIYADTSRTADIKGALLRAFRRELAGRQESARAIIEDSSR</sequence>
<name>A0A229SIB9_9PSEU</name>
<dbReference type="OrthoDB" id="9789603at2"/>
<keyword evidence="2" id="KW-1185">Reference proteome</keyword>
<dbReference type="EMBL" id="NMQT01000008">
    <property type="protein sequence ID" value="OXM58603.1"/>
    <property type="molecule type" value="Genomic_DNA"/>
</dbReference>
<proteinExistence type="predicted"/>
<dbReference type="Gene3D" id="3.30.559.30">
    <property type="entry name" value="Nonribosomal peptide synthetase, condensation domain"/>
    <property type="match status" value="1"/>
</dbReference>
<evidence type="ECO:0008006" key="3">
    <source>
        <dbReference type="Google" id="ProtNLM"/>
    </source>
</evidence>
<gene>
    <name evidence="1" type="ORF">CFP71_01685</name>
</gene>
<dbReference type="SUPFAM" id="SSF52777">
    <property type="entry name" value="CoA-dependent acyltransferases"/>
    <property type="match status" value="1"/>
</dbReference>
<reference evidence="1 2" key="1">
    <citation type="submission" date="2017-07" db="EMBL/GenBank/DDBJ databases">
        <title>Amycolatopsis thailandensis Genome sequencing and assembly.</title>
        <authorList>
            <person name="Kaur N."/>
            <person name="Mayilraj S."/>
        </authorList>
    </citation>
    <scope>NUCLEOTIDE SEQUENCE [LARGE SCALE GENOMIC DNA]</scope>
    <source>
        <strain evidence="1 2">JCM 16380</strain>
    </source>
</reference>
<evidence type="ECO:0000313" key="1">
    <source>
        <dbReference type="EMBL" id="OXM58603.1"/>
    </source>
</evidence>
<dbReference type="AlphaFoldDB" id="A0A229SIB9"/>
<accession>A0A229SIB9</accession>
<organism evidence="1 2">
    <name type="scientific">Amycolatopsis thailandensis</name>
    <dbReference type="NCBI Taxonomy" id="589330"/>
    <lineage>
        <taxon>Bacteria</taxon>
        <taxon>Bacillati</taxon>
        <taxon>Actinomycetota</taxon>
        <taxon>Actinomycetes</taxon>
        <taxon>Pseudonocardiales</taxon>
        <taxon>Pseudonocardiaceae</taxon>
        <taxon>Amycolatopsis</taxon>
    </lineage>
</organism>
<comment type="caution">
    <text evidence="1">The sequence shown here is derived from an EMBL/GenBank/DDBJ whole genome shotgun (WGS) entry which is preliminary data.</text>
</comment>
<dbReference type="Proteomes" id="UP000215223">
    <property type="component" value="Unassembled WGS sequence"/>
</dbReference>